<dbReference type="Gene3D" id="3.20.20.80">
    <property type="entry name" value="Glycosidases"/>
    <property type="match status" value="1"/>
</dbReference>
<dbReference type="RefSeq" id="WP_004943859.1">
    <property type="nucleotide sequence ID" value="NZ_JBJVNY010000001.1"/>
</dbReference>
<reference evidence="6 7" key="1">
    <citation type="submission" date="2017-11" db="EMBL/GenBank/DDBJ databases">
        <title>Genome sequence of the oocydin A producing rhizobacterium Serratia plymuthica 4Rx5.</title>
        <authorList>
            <person name="Matilla M.A."/>
            <person name="Udaondo Z."/>
            <person name="Salmond G.P.C."/>
        </authorList>
    </citation>
    <scope>NUCLEOTIDE SEQUENCE [LARGE SCALE GENOMIC DNA]</scope>
    <source>
        <strain evidence="6 7">4Rx5</strain>
    </source>
</reference>
<dbReference type="PANTHER" id="PTHR11069">
    <property type="entry name" value="GLUCOSYLCERAMIDASE"/>
    <property type="match status" value="1"/>
</dbReference>
<evidence type="ECO:0000313" key="6">
    <source>
        <dbReference type="EMBL" id="PYD39821.1"/>
    </source>
</evidence>
<dbReference type="PANTHER" id="PTHR11069:SF23">
    <property type="entry name" value="LYSOSOMAL ACID GLUCOSYLCERAMIDASE"/>
    <property type="match status" value="1"/>
</dbReference>
<dbReference type="InterPro" id="IPR013780">
    <property type="entry name" value="Glyco_hydro_b"/>
</dbReference>
<evidence type="ECO:0000256" key="2">
    <source>
        <dbReference type="ARBA" id="ARBA00022729"/>
    </source>
</evidence>
<evidence type="ECO:0000259" key="5">
    <source>
        <dbReference type="Pfam" id="PF02055"/>
    </source>
</evidence>
<organism evidence="6 7">
    <name type="scientific">Serratia plymuthica</name>
    <dbReference type="NCBI Taxonomy" id="82996"/>
    <lineage>
        <taxon>Bacteria</taxon>
        <taxon>Pseudomonadati</taxon>
        <taxon>Pseudomonadota</taxon>
        <taxon>Gammaproteobacteria</taxon>
        <taxon>Enterobacterales</taxon>
        <taxon>Yersiniaceae</taxon>
        <taxon>Serratia</taxon>
    </lineage>
</organism>
<evidence type="ECO:0000256" key="1">
    <source>
        <dbReference type="ARBA" id="ARBA00005382"/>
    </source>
</evidence>
<keyword evidence="3 4" id="KW-0378">Hydrolase</keyword>
<evidence type="ECO:0000256" key="3">
    <source>
        <dbReference type="ARBA" id="ARBA00022801"/>
    </source>
</evidence>
<dbReference type="InterPro" id="IPR033453">
    <property type="entry name" value="Glyco_hydro_30_TIM-barrel"/>
</dbReference>
<proteinExistence type="inferred from homology"/>
<dbReference type="PRINTS" id="PR00843">
    <property type="entry name" value="GLHYDRLASE30"/>
</dbReference>
<keyword evidence="4" id="KW-0326">Glycosidase</keyword>
<dbReference type="Gene3D" id="2.60.40.1180">
    <property type="entry name" value="Golgi alpha-mannosidase II"/>
    <property type="match status" value="1"/>
</dbReference>
<feature type="domain" description="Glycosyl hydrolase family 30 TIM-barrel" evidence="5">
    <location>
        <begin position="39"/>
        <end position="373"/>
    </location>
</feature>
<gene>
    <name evidence="6" type="ORF">CT690_00615</name>
</gene>
<dbReference type="GO" id="GO:0004348">
    <property type="term" value="F:glucosylceramidase activity"/>
    <property type="evidence" value="ECO:0007669"/>
    <property type="project" value="InterPro"/>
</dbReference>
<dbReference type="EMBL" id="PESE01000001">
    <property type="protein sequence ID" value="PYD39821.1"/>
    <property type="molecule type" value="Genomic_DNA"/>
</dbReference>
<dbReference type="SUPFAM" id="SSF51445">
    <property type="entry name" value="(Trans)glycosidases"/>
    <property type="match status" value="1"/>
</dbReference>
<dbReference type="InterPro" id="IPR001139">
    <property type="entry name" value="Glyco_hydro_30"/>
</dbReference>
<dbReference type="GO" id="GO:0016020">
    <property type="term" value="C:membrane"/>
    <property type="evidence" value="ECO:0007669"/>
    <property type="project" value="GOC"/>
</dbReference>
<keyword evidence="2" id="KW-0732">Signal</keyword>
<dbReference type="AlphaFoldDB" id="A0A318P0Z8"/>
<dbReference type="Pfam" id="PF02055">
    <property type="entry name" value="Glyco_hydro_30"/>
    <property type="match status" value="1"/>
</dbReference>
<dbReference type="InterPro" id="IPR017853">
    <property type="entry name" value="GH"/>
</dbReference>
<dbReference type="GO" id="GO:0006680">
    <property type="term" value="P:glucosylceramide catabolic process"/>
    <property type="evidence" value="ECO:0007669"/>
    <property type="project" value="TreeGrafter"/>
</dbReference>
<dbReference type="Proteomes" id="UP000248196">
    <property type="component" value="Unassembled WGS sequence"/>
</dbReference>
<comment type="similarity">
    <text evidence="1 4">Belongs to the glycosyl hydrolase 30 family.</text>
</comment>
<protein>
    <submittedName>
        <fullName evidence="6">Glycosyl hydrolase</fullName>
    </submittedName>
</protein>
<evidence type="ECO:0000256" key="4">
    <source>
        <dbReference type="RuleBase" id="RU361188"/>
    </source>
</evidence>
<dbReference type="OrthoDB" id="9806701at2"/>
<comment type="caution">
    <text evidence="6">The sequence shown here is derived from an EMBL/GenBank/DDBJ whole genome shotgun (WGS) entry which is preliminary data.</text>
</comment>
<sequence>MNIEWITSSDTEQWQKCDRLLETIKPANLQLSKLRGRQVEGFGGCFNELGMTALNALDNKQRHDILDNLFSPEGECRLTLGRVPIGASDYAVSWYSLNEQEEDYAMEHFSIERDKRYLLPYIKEALARQPNMTLFASPWSPPTWLKTHQACNFGRLRGDERAQKAYALYFKKFIEHYKKEGVRIAQVHIQNEVVADQKFPSCVWSGEQLKEFIKEYLGPLFMQEPIDSEIWLGTINAPEFLKEPGQDYDDYANCVLSDPEAYQYVSGVGYQWAGKNAIQRTVMSYPELRYYQTESECGDGNNSWQYAHYIFGLFRHYLINGANGYFYWNMVLAEGGESTWGWKQNSMISINKETKSVSYNPEYSVMRHFSRYVVPGARLIPLTGAMSGNAIAFENPDNSVIITINNPSFHKRELRLAIGERTVEFTLHENSINTLIVKDYH</sequence>
<name>A0A318P0Z8_SERPL</name>
<evidence type="ECO:0000313" key="7">
    <source>
        <dbReference type="Proteomes" id="UP000248196"/>
    </source>
</evidence>
<accession>A0A318P0Z8</accession>